<keyword evidence="3" id="KW-1185">Reference proteome</keyword>
<dbReference type="Proteomes" id="UP001521209">
    <property type="component" value="Unassembled WGS sequence"/>
</dbReference>
<evidence type="ECO:0000313" key="3">
    <source>
        <dbReference type="Proteomes" id="UP001521209"/>
    </source>
</evidence>
<evidence type="ECO:0000313" key="2">
    <source>
        <dbReference type="EMBL" id="MCF3946200.1"/>
    </source>
</evidence>
<proteinExistence type="predicted"/>
<dbReference type="EMBL" id="JAKGBZ010000008">
    <property type="protein sequence ID" value="MCF3946200.1"/>
    <property type="molecule type" value="Genomic_DNA"/>
</dbReference>
<gene>
    <name evidence="2" type="ORF">L2A60_05825</name>
</gene>
<accession>A0ABS9DU01</accession>
<dbReference type="RefSeq" id="WP_235703436.1">
    <property type="nucleotide sequence ID" value="NZ_JAKGBZ010000008.1"/>
</dbReference>
<dbReference type="InterPro" id="IPR036737">
    <property type="entry name" value="OmpA-like_sf"/>
</dbReference>
<sequence>MRQSRVFSGFVLLAGVLGACGIVPSSVAQIVVNQQALRQLSGHKPAPSTVHRPAPRIARRVIRHHAVVRPLPLPPPPPPQIATAHQPPPPKPKPPRAVTLVFSSTAAELQAAQSRDLAGFIGAMPDPAAHFVIQATAPGIASDPSVARRLSLNRGLAVRAVLRRAGIKSDHIIVQALGDPPGMPDNRAVLTEIP</sequence>
<comment type="caution">
    <text evidence="2">The sequence shown here is derived from an EMBL/GenBank/DDBJ whole genome shotgun (WGS) entry which is preliminary data.</text>
</comment>
<evidence type="ECO:0008006" key="4">
    <source>
        <dbReference type="Google" id="ProtNLM"/>
    </source>
</evidence>
<dbReference type="PROSITE" id="PS51257">
    <property type="entry name" value="PROKAR_LIPOPROTEIN"/>
    <property type="match status" value="1"/>
</dbReference>
<feature type="region of interest" description="Disordered" evidence="1">
    <location>
        <begin position="69"/>
        <end position="96"/>
    </location>
</feature>
<evidence type="ECO:0000256" key="1">
    <source>
        <dbReference type="SAM" id="MobiDB-lite"/>
    </source>
</evidence>
<feature type="compositionally biased region" description="Pro residues" evidence="1">
    <location>
        <begin position="71"/>
        <end position="92"/>
    </location>
</feature>
<organism evidence="2 3">
    <name type="scientific">Acidiphilium iwatense</name>
    <dbReference type="NCBI Taxonomy" id="768198"/>
    <lineage>
        <taxon>Bacteria</taxon>
        <taxon>Pseudomonadati</taxon>
        <taxon>Pseudomonadota</taxon>
        <taxon>Alphaproteobacteria</taxon>
        <taxon>Acetobacterales</taxon>
        <taxon>Acidocellaceae</taxon>
        <taxon>Acidiphilium</taxon>
    </lineage>
</organism>
<dbReference type="SUPFAM" id="SSF103088">
    <property type="entry name" value="OmpA-like"/>
    <property type="match status" value="1"/>
</dbReference>
<reference evidence="2 3" key="1">
    <citation type="submission" date="2022-01" db="EMBL/GenBank/DDBJ databases">
        <authorList>
            <person name="Won M."/>
            <person name="Kim S.-J."/>
            <person name="Kwon S.-W."/>
        </authorList>
    </citation>
    <scope>NUCLEOTIDE SEQUENCE [LARGE SCALE GENOMIC DNA]</scope>
    <source>
        <strain evidence="2 3">KCTC 23505</strain>
    </source>
</reference>
<protein>
    <recommendedName>
        <fullName evidence="4">OmpA-like domain-containing protein</fullName>
    </recommendedName>
</protein>
<name>A0ABS9DU01_9PROT</name>